<evidence type="ECO:0000313" key="2">
    <source>
        <dbReference type="EMBL" id="MDW5595245.1"/>
    </source>
</evidence>
<feature type="signal peptide" evidence="1">
    <location>
        <begin position="1"/>
        <end position="23"/>
    </location>
</feature>
<evidence type="ECO:0000256" key="1">
    <source>
        <dbReference type="SAM" id="SignalP"/>
    </source>
</evidence>
<name>A0ABU4HPS2_9ACTN</name>
<keyword evidence="1" id="KW-0732">Signal</keyword>
<organism evidence="2 3">
    <name type="scientific">Conexibacter stalactiti</name>
    <dbReference type="NCBI Taxonomy" id="1940611"/>
    <lineage>
        <taxon>Bacteria</taxon>
        <taxon>Bacillati</taxon>
        <taxon>Actinomycetota</taxon>
        <taxon>Thermoleophilia</taxon>
        <taxon>Solirubrobacterales</taxon>
        <taxon>Conexibacteraceae</taxon>
        <taxon>Conexibacter</taxon>
    </lineage>
</organism>
<proteinExistence type="predicted"/>
<reference evidence="3" key="1">
    <citation type="submission" date="2023-07" db="EMBL/GenBank/DDBJ databases">
        <title>Conexibacter stalactiti sp. nov., isolated from stalactites in a lava cave and emended description of the genus Conexibacter.</title>
        <authorList>
            <person name="Lee S.D."/>
        </authorList>
    </citation>
    <scope>NUCLEOTIDE SEQUENCE [LARGE SCALE GENOMIC DNA]</scope>
    <source>
        <strain evidence="3">KCTC 39840</strain>
    </source>
</reference>
<keyword evidence="3" id="KW-1185">Reference proteome</keyword>
<accession>A0ABU4HPS2</accession>
<comment type="caution">
    <text evidence="2">The sequence shown here is derived from an EMBL/GenBank/DDBJ whole genome shotgun (WGS) entry which is preliminary data.</text>
</comment>
<dbReference type="RefSeq" id="WP_318597582.1">
    <property type="nucleotide sequence ID" value="NZ_JAWSTH010000029.1"/>
</dbReference>
<sequence>MKPLVALLVVLAAALAAASPAAADLGFEPGSFSARLHDAAGVEVTQAGAHPDATVEFMLRSTLNANGRRVPDESLKDVAVELPAGLVGNPQSTPRCLHGAFMQRACDRGAMVGIETMWTMAIQGAGPLSETTVPVWNLVPPEGVVARFGFQVASVIVTIDMRVRSDGDYNLVADISKLSSLLQIYGSKLTLWGVPADHNGEGPIAFTDEYFDGTYGAPGAEPRRPFLTSPTKCGPPLTTTISATSWQQPDRVVTDAYTPAEGITGCDQLDFAPSLDLRSQSLRAGVPAPYEVTLEVPQSDDPDALATPTVKDVSVTLPEGVAVSPSSAGGLVGCSDAQAALRSLDEPACPAASKIGTVEIETPLLAGPLTGSIFLGTPKSMEAQSGEMLRTLLIASGEGVTVKLEGKITPDPLTGRLRAVFADNPQLPFSLLTLRFQGGPRAPLTNPQRCGTHTTSATIASWGGQSVGSDSSFDITRNTGIGPCAPLGFTPSFGAGMASAAAGGSSAFSLTFGRDDAQQDLGDLTVELPPGLTGVIASADLCQEAAAAAGSCSERSRIGSAAVAAGPGASPFQLPGRVYVTGPYKGGPFGLSIVVPAVAGPFDLGTVVVRAAIELDRRTAALRIVSDPLPTILQGIPLRIRTVQVTIDKPGFMLNPTSCGEQRIAGTLRSAVGAAASAAARFQVGGCAALPYTPRLGLQVGERGRTKRGITTPLNATLRMPAGNANNRVVSVNLPRTLNARLNVIQDACTLAQFEAGSCTKQVGTAVAVTPLLRDPLRGPVYFVRNPERRIPDMMVALRGQVAIDLVGKVTIARDLTLRTEFDTIPDVPITLFRLSLVAGRRGPVGTTADLCQRSTRRRLDADLTLRAQSGRARRVRQRISVVGCGRAAAAKR</sequence>
<evidence type="ECO:0000313" key="3">
    <source>
        <dbReference type="Proteomes" id="UP001284601"/>
    </source>
</evidence>
<feature type="chain" id="PRO_5046198487" evidence="1">
    <location>
        <begin position="24"/>
        <end position="893"/>
    </location>
</feature>
<gene>
    <name evidence="2" type="ORF">R7226_12920</name>
</gene>
<protein>
    <submittedName>
        <fullName evidence="2">Uncharacterized protein</fullName>
    </submittedName>
</protein>
<dbReference type="EMBL" id="JAWSTH010000029">
    <property type="protein sequence ID" value="MDW5595245.1"/>
    <property type="molecule type" value="Genomic_DNA"/>
</dbReference>
<dbReference type="Proteomes" id="UP001284601">
    <property type="component" value="Unassembled WGS sequence"/>
</dbReference>